<comment type="caution">
    <text evidence="3">The sequence shown here is derived from an EMBL/GenBank/DDBJ whole genome shotgun (WGS) entry which is preliminary data.</text>
</comment>
<dbReference type="PROSITE" id="PS00166">
    <property type="entry name" value="ENOYL_COA_HYDRATASE"/>
    <property type="match status" value="1"/>
</dbReference>
<dbReference type="Pfam" id="PF00378">
    <property type="entry name" value="ECH_1"/>
    <property type="match status" value="1"/>
</dbReference>
<evidence type="ECO:0000313" key="4">
    <source>
        <dbReference type="Proteomes" id="UP000294535"/>
    </source>
</evidence>
<reference evidence="3 4" key="1">
    <citation type="submission" date="2019-03" db="EMBL/GenBank/DDBJ databases">
        <title>Genomic Encyclopedia of Type Strains, Phase III (KMG-III): the genomes of soil and plant-associated and newly described type strains.</title>
        <authorList>
            <person name="Whitman W."/>
        </authorList>
    </citation>
    <scope>NUCLEOTIDE SEQUENCE [LARGE SCALE GENOMIC DNA]</scope>
    <source>
        <strain evidence="3 4">CECT 8446</strain>
    </source>
</reference>
<dbReference type="PANTHER" id="PTHR42964:SF1">
    <property type="entry name" value="POLYKETIDE BIOSYNTHESIS ENOYL-COA HYDRATASE PKSH-RELATED"/>
    <property type="match status" value="1"/>
</dbReference>
<dbReference type="Proteomes" id="UP000294535">
    <property type="component" value="Unassembled WGS sequence"/>
</dbReference>
<dbReference type="InterPro" id="IPR018376">
    <property type="entry name" value="Enoyl-CoA_hyd/isom_CS"/>
</dbReference>
<dbReference type="AlphaFoldDB" id="A0A4R6T5G4"/>
<keyword evidence="4" id="KW-1185">Reference proteome</keyword>
<dbReference type="PANTHER" id="PTHR42964">
    <property type="entry name" value="ENOYL-COA HYDRATASE"/>
    <property type="match status" value="1"/>
</dbReference>
<dbReference type="InterPro" id="IPR029045">
    <property type="entry name" value="ClpP/crotonase-like_dom_sf"/>
</dbReference>
<evidence type="ECO:0000313" key="3">
    <source>
        <dbReference type="EMBL" id="TDQ14996.1"/>
    </source>
</evidence>
<dbReference type="InterPro" id="IPR014748">
    <property type="entry name" value="Enoyl-CoA_hydra_C"/>
</dbReference>
<dbReference type="Gene3D" id="1.10.12.10">
    <property type="entry name" value="Lyase 2-enoyl-coa Hydratase, Chain A, domain 2"/>
    <property type="match status" value="1"/>
</dbReference>
<proteinExistence type="inferred from homology"/>
<evidence type="ECO:0000256" key="2">
    <source>
        <dbReference type="RuleBase" id="RU003707"/>
    </source>
</evidence>
<organism evidence="3 4">
    <name type="scientific">Algoriphagus boseongensis</name>
    <dbReference type="NCBI Taxonomy" id="1442587"/>
    <lineage>
        <taxon>Bacteria</taxon>
        <taxon>Pseudomonadati</taxon>
        <taxon>Bacteroidota</taxon>
        <taxon>Cytophagia</taxon>
        <taxon>Cytophagales</taxon>
        <taxon>Cyclobacteriaceae</taxon>
        <taxon>Algoriphagus</taxon>
    </lineage>
</organism>
<comment type="similarity">
    <text evidence="1 2">Belongs to the enoyl-CoA hydratase/isomerase family.</text>
</comment>
<sequence>MESPIVLTQVENRVGFIILNRPEKRNALSPQLIKELGEAFSAMEKNQDVKVVVLKGEGKAFCAGADLDYIQEMQNFTFEENLTDSRRLKDLFLQIYEFPKVVIAQVEGHALAGGCGLVTVCDFAFAVPHALFGFTEVRIGFIPALVSVFLGEKINQGKASELLLSGELISAEKAKDFQLISEVMEPESIAEKVDQFAQNLVKDNSGFSMMETKSMLRSFSRKARIDALETAAELNAKARSHEDCKKGIAAFLAKTKPEW</sequence>
<name>A0A4R6T5G4_9BACT</name>
<dbReference type="EMBL" id="SNYF01000008">
    <property type="protein sequence ID" value="TDQ14996.1"/>
    <property type="molecule type" value="Genomic_DNA"/>
</dbReference>
<dbReference type="Gene3D" id="3.90.226.10">
    <property type="entry name" value="2-enoyl-CoA Hydratase, Chain A, domain 1"/>
    <property type="match status" value="1"/>
</dbReference>
<dbReference type="GO" id="GO:0003824">
    <property type="term" value="F:catalytic activity"/>
    <property type="evidence" value="ECO:0007669"/>
    <property type="project" value="InterPro"/>
</dbReference>
<dbReference type="InterPro" id="IPR001753">
    <property type="entry name" value="Enoyl-CoA_hydra/iso"/>
</dbReference>
<evidence type="ECO:0000256" key="1">
    <source>
        <dbReference type="ARBA" id="ARBA00005254"/>
    </source>
</evidence>
<accession>A0A4R6T5G4</accession>
<gene>
    <name evidence="3" type="ORF">DFQ04_2880</name>
</gene>
<dbReference type="SUPFAM" id="SSF52096">
    <property type="entry name" value="ClpP/crotonase"/>
    <property type="match status" value="1"/>
</dbReference>
<protein>
    <submittedName>
        <fullName evidence="3">Methylglutaconyl-CoA hydratase</fullName>
    </submittedName>
</protein>
<dbReference type="OrthoDB" id="9775794at2"/>
<dbReference type="InterPro" id="IPR051683">
    <property type="entry name" value="Enoyl-CoA_Hydratase/Isomerase"/>
</dbReference>
<dbReference type="RefSeq" id="WP_133556989.1">
    <property type="nucleotide sequence ID" value="NZ_SNYF01000008.1"/>
</dbReference>
<dbReference type="CDD" id="cd06558">
    <property type="entry name" value="crotonase-like"/>
    <property type="match status" value="1"/>
</dbReference>